<keyword evidence="4" id="KW-1185">Reference proteome</keyword>
<dbReference type="RefSeq" id="WP_217776051.1">
    <property type="nucleotide sequence ID" value="NZ_JAHRWL010000001.1"/>
</dbReference>
<feature type="domain" description="Response regulatory" evidence="2">
    <location>
        <begin position="1"/>
        <end position="103"/>
    </location>
</feature>
<dbReference type="InterPro" id="IPR001789">
    <property type="entry name" value="Sig_transdc_resp-reg_receiver"/>
</dbReference>
<comment type="caution">
    <text evidence="1">Lacks conserved residue(s) required for the propagation of feature annotation.</text>
</comment>
<evidence type="ECO:0000313" key="4">
    <source>
        <dbReference type="Proteomes" id="UP001166293"/>
    </source>
</evidence>
<name>A0ABS6N2B9_9RHOB</name>
<reference evidence="3" key="1">
    <citation type="submission" date="2021-06" db="EMBL/GenBank/DDBJ databases">
        <title>Thalassococcus sp. CAU 1522 isolated from sea sand, Republic of Korea.</title>
        <authorList>
            <person name="Kim W."/>
        </authorList>
    </citation>
    <scope>NUCLEOTIDE SEQUENCE</scope>
    <source>
        <strain evidence="3">CAU 1522</strain>
    </source>
</reference>
<accession>A0ABS6N2B9</accession>
<sequence>MVLFQCLSRRGYLPILVTGHREALNLSDWSLASAFVLMDSLPVPAALSFCEDLRLGNRVTPVVAVLNDATRDSGIDLLECGADHFILQPLRIDGLLRTLRTIAWRKLFPAGSTLV</sequence>
<evidence type="ECO:0000259" key="2">
    <source>
        <dbReference type="PROSITE" id="PS50110"/>
    </source>
</evidence>
<proteinExistence type="predicted"/>
<evidence type="ECO:0000256" key="1">
    <source>
        <dbReference type="PROSITE-ProRule" id="PRU00169"/>
    </source>
</evidence>
<dbReference type="EMBL" id="JAHRWL010000001">
    <property type="protein sequence ID" value="MBV2358167.1"/>
    <property type="molecule type" value="Genomic_DNA"/>
</dbReference>
<protein>
    <submittedName>
        <fullName evidence="3">Response regulator</fullName>
    </submittedName>
</protein>
<gene>
    <name evidence="3" type="ORF">KUH32_00125</name>
</gene>
<dbReference type="Proteomes" id="UP001166293">
    <property type="component" value="Unassembled WGS sequence"/>
</dbReference>
<organism evidence="3 4">
    <name type="scientific">Thalassococcus arenae</name>
    <dbReference type="NCBI Taxonomy" id="2851652"/>
    <lineage>
        <taxon>Bacteria</taxon>
        <taxon>Pseudomonadati</taxon>
        <taxon>Pseudomonadota</taxon>
        <taxon>Alphaproteobacteria</taxon>
        <taxon>Rhodobacterales</taxon>
        <taxon>Roseobacteraceae</taxon>
        <taxon>Thalassococcus</taxon>
    </lineage>
</organism>
<comment type="caution">
    <text evidence="3">The sequence shown here is derived from an EMBL/GenBank/DDBJ whole genome shotgun (WGS) entry which is preliminary data.</text>
</comment>
<evidence type="ECO:0000313" key="3">
    <source>
        <dbReference type="EMBL" id="MBV2358167.1"/>
    </source>
</evidence>
<dbReference type="PROSITE" id="PS50110">
    <property type="entry name" value="RESPONSE_REGULATORY"/>
    <property type="match status" value="1"/>
</dbReference>